<sequence>MDRISTSTEDTSYVRPRHGHSTSNISTTTTTDSSDASTRHNQPQQSTFAYAVTRSKNVLKKYSTFIGPGMLISVAYMDPGNYATGITAGASNKYSLLFIVFLSNIIAIFLQSLCIKLGSVTGYDLARSCREFLPKYLNWVLWVLAECAIIATDVAEVIGSAIALNILLKIPLPAGVVITIVDVLFVLMAYRADTSSLKFVKIFEYAIAALVLVVVVCFAVELSQIHANAREVFRGFVPSKEMFQGSGLTIATSIIGSTVMIHSLFLGSGLVQPRLREFDVKHGNVKLEDIVKPESKSTDKQSTVITTTSSAVAETDNEKADHSKMSSYEQEAEYFYTKYKPSYKAIQYCFKYSIAELAITLFTLAIFVNAAILIVSGATLYGTEAAIDADLYTIHNLLSQTLAPAVGTIFMVALLASGQSAGIVCTIAGQIVSEGHINWTLKPWLRRLVTRGISIIPCLIISICIGRNGLGIALNISQVVISLLLPPLTAPLIYFTCSKKFMRVELGEEDEVEGEVDESTGKRYKYMTNNWVTAVLAVVIWLFVSVLNIYAIYQMAKDGVSG</sequence>
<dbReference type="GO" id="GO:0005384">
    <property type="term" value="F:manganese ion transmembrane transporter activity"/>
    <property type="evidence" value="ECO:0007669"/>
    <property type="project" value="TreeGrafter"/>
</dbReference>
<dbReference type="STRING" id="1245528.M3K6S8"/>
<reference evidence="7 8" key="1">
    <citation type="submission" date="2013-02" db="EMBL/GenBank/DDBJ databases">
        <title>Genome sequence of Candida maltosa Xu316, a potential industrial strain for xylitol and ethanol production.</title>
        <authorList>
            <person name="Yu J."/>
            <person name="Wang Q."/>
            <person name="Geng X."/>
            <person name="Bao W."/>
            <person name="He P."/>
            <person name="Cai J."/>
        </authorList>
    </citation>
    <scope>NUCLEOTIDE SEQUENCE [LARGE SCALE GENOMIC DNA]</scope>
    <source>
        <strain evidence="8">Xu316</strain>
    </source>
</reference>
<dbReference type="Pfam" id="PF01566">
    <property type="entry name" value="Nramp"/>
    <property type="match status" value="2"/>
</dbReference>
<dbReference type="PANTHER" id="PTHR11706">
    <property type="entry name" value="SOLUTE CARRIER PROTEIN FAMILY 11 MEMBER"/>
    <property type="match status" value="1"/>
</dbReference>
<dbReference type="EMBL" id="AOGT01000187">
    <property type="protein sequence ID" value="EMG50544.1"/>
    <property type="molecule type" value="Genomic_DNA"/>
</dbReference>
<dbReference type="GO" id="GO:0030026">
    <property type="term" value="P:intracellular manganese ion homeostasis"/>
    <property type="evidence" value="ECO:0007669"/>
    <property type="project" value="TreeGrafter"/>
</dbReference>
<gene>
    <name evidence="7" type="ORF">G210_2305</name>
</gene>
<feature type="transmembrane region" description="Helical" evidence="6">
    <location>
        <begin position="242"/>
        <end position="266"/>
    </location>
</feature>
<feature type="transmembrane region" description="Helical" evidence="6">
    <location>
        <begin position="476"/>
        <end position="495"/>
    </location>
</feature>
<dbReference type="OMA" id="STYLVWT"/>
<accession>M3K6S8</accession>
<organism evidence="7 8">
    <name type="scientific">Candida maltosa (strain Xu316)</name>
    <name type="common">Yeast</name>
    <dbReference type="NCBI Taxonomy" id="1245528"/>
    <lineage>
        <taxon>Eukaryota</taxon>
        <taxon>Fungi</taxon>
        <taxon>Dikarya</taxon>
        <taxon>Ascomycota</taxon>
        <taxon>Saccharomycotina</taxon>
        <taxon>Pichiomycetes</taxon>
        <taxon>Debaryomycetaceae</taxon>
        <taxon>Candida/Lodderomyces clade</taxon>
        <taxon>Candida</taxon>
    </lineage>
</organism>
<comment type="subcellular location">
    <subcellularLocation>
        <location evidence="1">Membrane</location>
        <topology evidence="1">Multi-pass membrane protein</topology>
    </subcellularLocation>
</comment>
<evidence type="ECO:0000313" key="7">
    <source>
        <dbReference type="EMBL" id="EMG50544.1"/>
    </source>
</evidence>
<feature type="region of interest" description="Disordered" evidence="5">
    <location>
        <begin position="1"/>
        <end position="44"/>
    </location>
</feature>
<feature type="transmembrane region" description="Helical" evidence="6">
    <location>
        <begin position="202"/>
        <end position="222"/>
    </location>
</feature>
<evidence type="ECO:0000256" key="5">
    <source>
        <dbReference type="SAM" id="MobiDB-lite"/>
    </source>
</evidence>
<keyword evidence="4 6" id="KW-0472">Membrane</keyword>
<dbReference type="PANTHER" id="PTHR11706:SF101">
    <property type="entry name" value="MANGANESE TRANSPORTER SMF1"/>
    <property type="match status" value="1"/>
</dbReference>
<proteinExistence type="inferred from homology"/>
<feature type="transmembrane region" description="Helical" evidence="6">
    <location>
        <begin position="448"/>
        <end position="470"/>
    </location>
</feature>
<evidence type="ECO:0000256" key="1">
    <source>
        <dbReference type="ARBA" id="ARBA00004141"/>
    </source>
</evidence>
<keyword evidence="3 6" id="KW-1133">Transmembrane helix</keyword>
<dbReference type="GO" id="GO:0015086">
    <property type="term" value="F:cadmium ion transmembrane transporter activity"/>
    <property type="evidence" value="ECO:0007669"/>
    <property type="project" value="TreeGrafter"/>
</dbReference>
<feature type="transmembrane region" description="Helical" evidence="6">
    <location>
        <begin position="357"/>
        <end position="382"/>
    </location>
</feature>
<feature type="compositionally biased region" description="Polar residues" evidence="5">
    <location>
        <begin position="1"/>
        <end position="11"/>
    </location>
</feature>
<feature type="compositionally biased region" description="Low complexity" evidence="5">
    <location>
        <begin position="21"/>
        <end position="36"/>
    </location>
</feature>
<dbReference type="HOGENOM" id="CLU_020088_4_2_1"/>
<keyword evidence="2 6" id="KW-0812">Transmembrane</keyword>
<dbReference type="OrthoDB" id="409173at2759"/>
<name>M3K6S8_CANMX</name>
<feature type="transmembrane region" description="Helical" evidence="6">
    <location>
        <begin position="58"/>
        <end position="76"/>
    </location>
</feature>
<evidence type="ECO:0000256" key="4">
    <source>
        <dbReference type="ARBA" id="ARBA00023136"/>
    </source>
</evidence>
<evidence type="ECO:0000256" key="3">
    <source>
        <dbReference type="ARBA" id="ARBA00022989"/>
    </source>
</evidence>
<dbReference type="InterPro" id="IPR001046">
    <property type="entry name" value="NRAMP_fam"/>
</dbReference>
<dbReference type="GO" id="GO:0034755">
    <property type="term" value="P:iron ion transmembrane transport"/>
    <property type="evidence" value="ECO:0007669"/>
    <property type="project" value="TreeGrafter"/>
</dbReference>
<feature type="transmembrane region" description="Helical" evidence="6">
    <location>
        <begin position="402"/>
        <end position="427"/>
    </location>
</feature>
<comment type="caution">
    <text evidence="7">The sequence shown here is derived from an EMBL/GenBank/DDBJ whole genome shotgun (WGS) entry which is preliminary data.</text>
</comment>
<evidence type="ECO:0000256" key="6">
    <source>
        <dbReference type="SAM" id="Phobius"/>
    </source>
</evidence>
<dbReference type="eggNOG" id="KOG1291">
    <property type="taxonomic scope" value="Eukaryota"/>
</dbReference>
<evidence type="ECO:0000313" key="8">
    <source>
        <dbReference type="Proteomes" id="UP000011777"/>
    </source>
</evidence>
<feature type="transmembrane region" description="Helical" evidence="6">
    <location>
        <begin position="136"/>
        <end position="164"/>
    </location>
</feature>
<dbReference type="PRINTS" id="PR00447">
    <property type="entry name" value="NATRESASSCMP"/>
</dbReference>
<dbReference type="AlphaFoldDB" id="M3K6S8"/>
<dbReference type="GO" id="GO:0005886">
    <property type="term" value="C:plasma membrane"/>
    <property type="evidence" value="ECO:0007669"/>
    <property type="project" value="TreeGrafter"/>
</dbReference>
<evidence type="ECO:0000256" key="2">
    <source>
        <dbReference type="ARBA" id="ARBA00022692"/>
    </source>
</evidence>
<feature type="transmembrane region" description="Helical" evidence="6">
    <location>
        <begin position="170"/>
        <end position="190"/>
    </location>
</feature>
<dbReference type="HAMAP" id="MF_00221">
    <property type="entry name" value="NRAMP"/>
    <property type="match status" value="1"/>
</dbReference>
<keyword evidence="8" id="KW-1185">Reference proteome</keyword>
<feature type="transmembrane region" description="Helical" evidence="6">
    <location>
        <begin position="531"/>
        <end position="553"/>
    </location>
</feature>
<dbReference type="NCBIfam" id="TIGR01197">
    <property type="entry name" value="nramp"/>
    <property type="match status" value="1"/>
</dbReference>
<feature type="transmembrane region" description="Helical" evidence="6">
    <location>
        <begin position="96"/>
        <end position="115"/>
    </location>
</feature>
<dbReference type="NCBIfam" id="NF037982">
    <property type="entry name" value="Nramp_1"/>
    <property type="match status" value="1"/>
</dbReference>
<protein>
    <submittedName>
        <fullName evidence="7">Transporter protein SMF1/ESP1</fullName>
    </submittedName>
</protein>
<dbReference type="Proteomes" id="UP000011777">
    <property type="component" value="Unassembled WGS sequence"/>
</dbReference>